<keyword evidence="5" id="KW-0560">Oxidoreductase</keyword>
<dbReference type="InterPro" id="IPR013121">
    <property type="entry name" value="Fe_red_NAD-bd_6"/>
</dbReference>
<feature type="transmembrane region" description="Helical" evidence="9">
    <location>
        <begin position="30"/>
        <end position="53"/>
    </location>
</feature>
<dbReference type="SFLD" id="SFLDS00052">
    <property type="entry name" value="Ferric_Reductase_Domain"/>
    <property type="match status" value="1"/>
</dbReference>
<sequence length="627" mass="68752">MNAILIRAQAPDPDRIPRIKLANETPKQAWWFMGTFIGLVAVGHFAALAHAYATRNRPARPAADVPPSLRWKTVRVKRIPLALLNVYRTIAFRWAISINFLGAYTINTAEFLLAGVYFTVLFCWTRLQATNLEGMKYDPKYWANRCAHIAAVQLPLNAALGMKNNPLSFLTGVSFDKLEHLHRATARVLVVMFWVHGAGRIILPLGDDRHTYWFHIGATATTALTILAIMSVRPIRVRAHESFMYAHTILGVLGLAGACVHAAEFGYTPSSIAHFSTATDSELVNRYPYLVWPAMFVWGLDRVIRLVRVLLVNSQLIDHDPRRITSRATVSVLPNPGFMRILVEAPHYMIWQPGQSMYLTLVGAYATSVLESHPFTIANVPGWAALLGDEGESADVDGLHPASFPAFLDGPYSSPPVVRGYERVLFICGGSGVSFALPLFLDLVHAATLGQNVCCTRAVFVWAIRDREQIDWIADTLVRALTAVDASVEAAKGLDVEVRVHVTKSVEYTQATEPLAVDLEQGEAEKDKEAESPAKRDASVDDSVGTTRERLLSLPDVSLVEGRPNLDEIVRGEIASMHGGSIGINVCGTTELATGVRNALNNPLERFKDVAKGGPSVVLHVEGFGNA</sequence>
<feature type="transmembrane region" description="Helical" evidence="9">
    <location>
        <begin position="184"/>
        <end position="206"/>
    </location>
</feature>
<feature type="domain" description="Ferric oxidoreductase" evidence="10">
    <location>
        <begin position="147"/>
        <end position="256"/>
    </location>
</feature>
<dbReference type="Pfam" id="PF08030">
    <property type="entry name" value="NAD_binding_6"/>
    <property type="match status" value="1"/>
</dbReference>
<keyword evidence="6" id="KW-0406">Ion transport</keyword>
<feature type="transmembrane region" description="Helical" evidence="9">
    <location>
        <begin position="244"/>
        <end position="267"/>
    </location>
</feature>
<reference evidence="12" key="1">
    <citation type="submission" date="2020-05" db="EMBL/GenBank/DDBJ databases">
        <title>Mycena genomes resolve the evolution of fungal bioluminescence.</title>
        <authorList>
            <person name="Tsai I.J."/>
        </authorList>
    </citation>
    <scope>NUCLEOTIDE SEQUENCE</scope>
    <source>
        <strain evidence="12">110903Hualien_Pintung</strain>
    </source>
</reference>
<evidence type="ECO:0000256" key="7">
    <source>
        <dbReference type="ARBA" id="ARBA00023136"/>
    </source>
</evidence>
<organism evidence="12 13">
    <name type="scientific">Mycena chlorophos</name>
    <name type="common">Agaric fungus</name>
    <name type="synonym">Agaricus chlorophos</name>
    <dbReference type="NCBI Taxonomy" id="658473"/>
    <lineage>
        <taxon>Eukaryota</taxon>
        <taxon>Fungi</taxon>
        <taxon>Dikarya</taxon>
        <taxon>Basidiomycota</taxon>
        <taxon>Agaricomycotina</taxon>
        <taxon>Agaricomycetes</taxon>
        <taxon>Agaricomycetidae</taxon>
        <taxon>Agaricales</taxon>
        <taxon>Marasmiineae</taxon>
        <taxon>Mycenaceae</taxon>
        <taxon>Mycena</taxon>
    </lineage>
</organism>
<evidence type="ECO:0000256" key="9">
    <source>
        <dbReference type="SAM" id="Phobius"/>
    </source>
</evidence>
<keyword evidence="4 9" id="KW-1133">Transmembrane helix</keyword>
<evidence type="ECO:0000256" key="3">
    <source>
        <dbReference type="ARBA" id="ARBA00022692"/>
    </source>
</evidence>
<name>A0A8H6SJB1_MYCCL</name>
<evidence type="ECO:0000256" key="8">
    <source>
        <dbReference type="SAM" id="MobiDB-lite"/>
    </source>
</evidence>
<evidence type="ECO:0000256" key="2">
    <source>
        <dbReference type="ARBA" id="ARBA00022448"/>
    </source>
</evidence>
<dbReference type="PANTHER" id="PTHR32361">
    <property type="entry name" value="FERRIC/CUPRIC REDUCTASE TRANSMEMBRANE COMPONENT"/>
    <property type="match status" value="1"/>
</dbReference>
<dbReference type="GO" id="GO:0006826">
    <property type="term" value="P:iron ion transport"/>
    <property type="evidence" value="ECO:0007669"/>
    <property type="project" value="TreeGrafter"/>
</dbReference>
<evidence type="ECO:0000256" key="4">
    <source>
        <dbReference type="ARBA" id="ARBA00022989"/>
    </source>
</evidence>
<keyword evidence="3 9" id="KW-0812">Transmembrane</keyword>
<evidence type="ECO:0000256" key="6">
    <source>
        <dbReference type="ARBA" id="ARBA00023065"/>
    </source>
</evidence>
<feature type="transmembrane region" description="Helical" evidence="9">
    <location>
        <begin position="108"/>
        <end position="127"/>
    </location>
</feature>
<keyword evidence="7 9" id="KW-0472">Membrane</keyword>
<evidence type="ECO:0000256" key="1">
    <source>
        <dbReference type="ARBA" id="ARBA00004141"/>
    </source>
</evidence>
<dbReference type="InterPro" id="IPR039261">
    <property type="entry name" value="FNR_nucleotide-bd"/>
</dbReference>
<keyword evidence="13" id="KW-1185">Reference proteome</keyword>
<dbReference type="CDD" id="cd06186">
    <property type="entry name" value="NOX_Duox_like_FAD_NADP"/>
    <property type="match status" value="1"/>
</dbReference>
<feature type="domain" description="Ferric reductase NAD binding" evidence="11">
    <location>
        <begin position="421"/>
        <end position="599"/>
    </location>
</feature>
<dbReference type="AlphaFoldDB" id="A0A8H6SJB1"/>
<feature type="transmembrane region" description="Helical" evidence="9">
    <location>
        <begin position="212"/>
        <end position="232"/>
    </location>
</feature>
<dbReference type="Gene3D" id="3.40.50.80">
    <property type="entry name" value="Nucleotide-binding domain of ferredoxin-NADP reductase (FNR) module"/>
    <property type="match status" value="1"/>
</dbReference>
<dbReference type="OrthoDB" id="4494341at2759"/>
<comment type="subcellular location">
    <subcellularLocation>
        <location evidence="1">Membrane</location>
        <topology evidence="1">Multi-pass membrane protein</topology>
    </subcellularLocation>
</comment>
<dbReference type="GO" id="GO:0006879">
    <property type="term" value="P:intracellular iron ion homeostasis"/>
    <property type="evidence" value="ECO:0007669"/>
    <property type="project" value="TreeGrafter"/>
</dbReference>
<dbReference type="Proteomes" id="UP000613580">
    <property type="component" value="Unassembled WGS sequence"/>
</dbReference>
<dbReference type="GO" id="GO:0015677">
    <property type="term" value="P:copper ion import"/>
    <property type="evidence" value="ECO:0007669"/>
    <property type="project" value="TreeGrafter"/>
</dbReference>
<evidence type="ECO:0000313" key="13">
    <source>
        <dbReference type="Proteomes" id="UP000613580"/>
    </source>
</evidence>
<accession>A0A8H6SJB1</accession>
<dbReference type="Pfam" id="PF01794">
    <property type="entry name" value="Ferric_reduct"/>
    <property type="match status" value="1"/>
</dbReference>
<proteinExistence type="predicted"/>
<gene>
    <name evidence="12" type="ORF">HMN09_00931300</name>
</gene>
<dbReference type="SFLD" id="SFLDG01168">
    <property type="entry name" value="Ferric_reductase_subgroup_(FRE"/>
    <property type="match status" value="1"/>
</dbReference>
<feature type="region of interest" description="Disordered" evidence="8">
    <location>
        <begin position="517"/>
        <end position="545"/>
    </location>
</feature>
<dbReference type="GO" id="GO:0005886">
    <property type="term" value="C:plasma membrane"/>
    <property type="evidence" value="ECO:0007669"/>
    <property type="project" value="TreeGrafter"/>
</dbReference>
<evidence type="ECO:0000256" key="5">
    <source>
        <dbReference type="ARBA" id="ARBA00023002"/>
    </source>
</evidence>
<protein>
    <submittedName>
        <fullName evidence="12">FAD-binding FR-type domain-containing protein</fullName>
    </submittedName>
</protein>
<feature type="compositionally biased region" description="Basic and acidic residues" evidence="8">
    <location>
        <begin position="523"/>
        <end position="539"/>
    </location>
</feature>
<evidence type="ECO:0000259" key="10">
    <source>
        <dbReference type="Pfam" id="PF01794"/>
    </source>
</evidence>
<dbReference type="InterPro" id="IPR013130">
    <property type="entry name" value="Fe3_Rdtase_TM_dom"/>
</dbReference>
<keyword evidence="2" id="KW-0813">Transport</keyword>
<dbReference type="PANTHER" id="PTHR32361:SF9">
    <property type="entry name" value="FERRIC REDUCTASE TRANSMEMBRANE COMPONENT 3-RELATED"/>
    <property type="match status" value="1"/>
</dbReference>
<dbReference type="InterPro" id="IPR051410">
    <property type="entry name" value="Ferric/Cupric_Reductase"/>
</dbReference>
<evidence type="ECO:0000313" key="12">
    <source>
        <dbReference type="EMBL" id="KAF7300471.1"/>
    </source>
</evidence>
<dbReference type="GO" id="GO:0000293">
    <property type="term" value="F:ferric-chelate reductase activity"/>
    <property type="evidence" value="ECO:0007669"/>
    <property type="project" value="UniProtKB-ARBA"/>
</dbReference>
<evidence type="ECO:0000259" key="11">
    <source>
        <dbReference type="Pfam" id="PF08030"/>
    </source>
</evidence>
<comment type="caution">
    <text evidence="12">The sequence shown here is derived from an EMBL/GenBank/DDBJ whole genome shotgun (WGS) entry which is preliminary data.</text>
</comment>
<dbReference type="EMBL" id="JACAZE010000013">
    <property type="protein sequence ID" value="KAF7300471.1"/>
    <property type="molecule type" value="Genomic_DNA"/>
</dbReference>